<reference evidence="3 4" key="1">
    <citation type="submission" date="2019-06" db="EMBL/GenBank/DDBJ databases">
        <title>Sequencing the genomes of 1000 actinobacteria strains.</title>
        <authorList>
            <person name="Klenk H.-P."/>
        </authorList>
    </citation>
    <scope>NUCLEOTIDE SEQUENCE [LARGE SCALE GENOMIC DNA]</scope>
    <source>
        <strain evidence="3 4">DSM 45043</strain>
    </source>
</reference>
<evidence type="ECO:0000313" key="4">
    <source>
        <dbReference type="Proteomes" id="UP000316706"/>
    </source>
</evidence>
<sequence>MNDRREDPPPDTSLGSWKGLVPIGIAAAVALAVGAGVDVVREHQRAAKKREAKIAADEQETPARWVVGVTESGAALVVRDVQTGENVGLPVAAPPDRRFHRVAAVRDGSYIVASYAGPEVTFQRFHLDEDGRPKDLEDIPDVSVAGASTKWSELAVSPDGDRIAYVTYKGTRARVEVVSPETGDHKVWTTQSPGRIGSLSWADATLSFVWSPVRSVGGELREIKHEVRILDTSGSTGDLRMSKAVLTLPQGGTAAVYTGKTIVVGIVKDSQLTLQSYTPDGRPGEVLWKQNVKGDLTDLDANPSDSGFLATAGDVYPQDARPVPGEDLADAAW</sequence>
<dbReference type="Proteomes" id="UP000316706">
    <property type="component" value="Unassembled WGS sequence"/>
</dbReference>
<keyword evidence="2" id="KW-0472">Membrane</keyword>
<feature type="transmembrane region" description="Helical" evidence="2">
    <location>
        <begin position="20"/>
        <end position="40"/>
    </location>
</feature>
<comment type="caution">
    <text evidence="3">The sequence shown here is derived from an EMBL/GenBank/DDBJ whole genome shotgun (WGS) entry which is preliminary data.</text>
</comment>
<dbReference type="InterPro" id="IPR011044">
    <property type="entry name" value="Quino_amine_DH_bsu"/>
</dbReference>
<evidence type="ECO:0000256" key="2">
    <source>
        <dbReference type="SAM" id="Phobius"/>
    </source>
</evidence>
<dbReference type="InterPro" id="IPR011042">
    <property type="entry name" value="6-blade_b-propeller_TolB-like"/>
</dbReference>
<proteinExistence type="predicted"/>
<feature type="region of interest" description="Disordered" evidence="1">
    <location>
        <begin position="310"/>
        <end position="333"/>
    </location>
</feature>
<accession>A0A543IMQ7</accession>
<evidence type="ECO:0000256" key="1">
    <source>
        <dbReference type="SAM" id="MobiDB-lite"/>
    </source>
</evidence>
<dbReference type="OrthoDB" id="3468798at2"/>
<evidence type="ECO:0008006" key="5">
    <source>
        <dbReference type="Google" id="ProtNLM"/>
    </source>
</evidence>
<organism evidence="3 4">
    <name type="scientific">Actinomadura hallensis</name>
    <dbReference type="NCBI Taxonomy" id="337895"/>
    <lineage>
        <taxon>Bacteria</taxon>
        <taxon>Bacillati</taxon>
        <taxon>Actinomycetota</taxon>
        <taxon>Actinomycetes</taxon>
        <taxon>Streptosporangiales</taxon>
        <taxon>Thermomonosporaceae</taxon>
        <taxon>Actinomadura</taxon>
    </lineage>
</organism>
<dbReference type="SUPFAM" id="SSF50969">
    <property type="entry name" value="YVTN repeat-like/Quinoprotein amine dehydrogenase"/>
    <property type="match status" value="1"/>
</dbReference>
<name>A0A543IMQ7_9ACTN</name>
<protein>
    <recommendedName>
        <fullName evidence="5">WD40 repeat protein</fullName>
    </recommendedName>
</protein>
<keyword evidence="2" id="KW-0812">Transmembrane</keyword>
<keyword evidence="2" id="KW-1133">Transmembrane helix</keyword>
<gene>
    <name evidence="3" type="ORF">FHX41_5644</name>
</gene>
<keyword evidence="4" id="KW-1185">Reference proteome</keyword>
<dbReference type="EMBL" id="VFPO01000001">
    <property type="protein sequence ID" value="TQM71865.1"/>
    <property type="molecule type" value="Genomic_DNA"/>
</dbReference>
<dbReference type="AlphaFoldDB" id="A0A543IMQ7"/>
<dbReference type="RefSeq" id="WP_141973428.1">
    <property type="nucleotide sequence ID" value="NZ_VFPO01000001.1"/>
</dbReference>
<evidence type="ECO:0000313" key="3">
    <source>
        <dbReference type="EMBL" id="TQM71865.1"/>
    </source>
</evidence>
<dbReference type="Gene3D" id="2.120.10.30">
    <property type="entry name" value="TolB, C-terminal domain"/>
    <property type="match status" value="1"/>
</dbReference>